<protein>
    <submittedName>
        <fullName evidence="2">Uncharacterized protein</fullName>
    </submittedName>
</protein>
<comment type="caution">
    <text evidence="2">The sequence shown here is derived from an EMBL/GenBank/DDBJ whole genome shotgun (WGS) entry which is preliminary data.</text>
</comment>
<proteinExistence type="predicted"/>
<keyword evidence="1" id="KW-0472">Membrane</keyword>
<gene>
    <name evidence="2" type="ORF">PU1002_00545</name>
</gene>
<keyword evidence="1" id="KW-0812">Transmembrane</keyword>
<organism evidence="2 3">
    <name type="scientific">Pelagibacter ubique (strain HTCC1002)</name>
    <dbReference type="NCBI Taxonomy" id="314261"/>
    <lineage>
        <taxon>Bacteria</taxon>
        <taxon>Pseudomonadati</taxon>
        <taxon>Pseudomonadota</taxon>
        <taxon>Alphaproteobacteria</taxon>
        <taxon>Candidatus Pelagibacterales</taxon>
        <taxon>Candidatus Pelagibacteraceae</taxon>
        <taxon>Candidatus Pelagibacter</taxon>
    </lineage>
</organism>
<evidence type="ECO:0000313" key="3">
    <source>
        <dbReference type="Proteomes" id="UP000005306"/>
    </source>
</evidence>
<name>Q1UZM6_PELU1</name>
<keyword evidence="1" id="KW-1133">Transmembrane helix</keyword>
<dbReference type="Proteomes" id="UP000005306">
    <property type="component" value="Unassembled WGS sequence"/>
</dbReference>
<dbReference type="EMBL" id="AAPV01000002">
    <property type="protein sequence ID" value="EAS84165.1"/>
    <property type="molecule type" value="Genomic_DNA"/>
</dbReference>
<reference evidence="2 3" key="1">
    <citation type="submission" date="2006-04" db="EMBL/GenBank/DDBJ databases">
        <authorList>
            <person name="Giovannoni S.J."/>
            <person name="Cho J.-C."/>
            <person name="Ferriera S."/>
            <person name="Johnson J."/>
            <person name="Kravitz S."/>
            <person name="Halpern A."/>
            <person name="Remington K."/>
            <person name="Beeson K."/>
            <person name="Tran B."/>
            <person name="Rogers Y.-H."/>
            <person name="Friedman R."/>
            <person name="Venter J.C."/>
        </authorList>
    </citation>
    <scope>NUCLEOTIDE SEQUENCE [LARGE SCALE GENOMIC DNA]</scope>
    <source>
        <strain evidence="2 3">HTCC1002</strain>
    </source>
</reference>
<feature type="transmembrane region" description="Helical" evidence="1">
    <location>
        <begin position="12"/>
        <end position="39"/>
    </location>
</feature>
<accession>Q1UZM6</accession>
<evidence type="ECO:0000313" key="2">
    <source>
        <dbReference type="EMBL" id="EAS84165.1"/>
    </source>
</evidence>
<sequence length="40" mass="4600">MGTWTKFKLEGLFVNWAAVIISNVSAYMTVFINTVYFHIS</sequence>
<dbReference type="HOGENOM" id="CLU_3286617_0_0_5"/>
<evidence type="ECO:0000256" key="1">
    <source>
        <dbReference type="SAM" id="Phobius"/>
    </source>
</evidence>
<dbReference type="AlphaFoldDB" id="Q1UZM6"/>